<dbReference type="eggNOG" id="COG3173">
    <property type="taxonomic scope" value="Bacteria"/>
</dbReference>
<gene>
    <name evidence="2" type="ordered locus">RSal33209_3466</name>
</gene>
<dbReference type="InterPro" id="IPR000719">
    <property type="entry name" value="Prot_kinase_dom"/>
</dbReference>
<feature type="domain" description="Protein kinase" evidence="1">
    <location>
        <begin position="29"/>
        <end position="294"/>
    </location>
</feature>
<keyword evidence="2" id="KW-0808">Transferase</keyword>
<dbReference type="Gene3D" id="3.30.200.20">
    <property type="entry name" value="Phosphorylase Kinase, domain 1"/>
    <property type="match status" value="1"/>
</dbReference>
<dbReference type="AlphaFoldDB" id="A9WVF4"/>
<keyword evidence="3" id="KW-1185">Reference proteome</keyword>
<reference evidence="3" key="1">
    <citation type="journal article" date="2008" name="J. Bacteriol.">
        <title>Genome sequence of the fish pathogen Renibacterium salmoninarum suggests reductive evolution away from an environmental Arthrobacter ancestor.</title>
        <authorList>
            <person name="Wiens G.D."/>
            <person name="Rockey D.D."/>
            <person name="Wu Z."/>
            <person name="Chang J."/>
            <person name="Levy R."/>
            <person name="Crane S."/>
            <person name="Chen D.S."/>
            <person name="Capri G.R."/>
            <person name="Burnett J.R."/>
            <person name="Sudheesh P.S."/>
            <person name="Schipma M.J."/>
            <person name="Burd H."/>
            <person name="Bhattacharyya A."/>
            <person name="Rhodes L.D."/>
            <person name="Kaul R."/>
            <person name="Strom M.S."/>
        </authorList>
    </citation>
    <scope>NUCLEOTIDE SEQUENCE [LARGE SCALE GENOMIC DNA]</scope>
    <source>
        <strain evidence="3">ATCC 33209 / DSM 20767 / JCM 11484 / NBRC 15589 / NCIMB 2235</strain>
    </source>
</reference>
<dbReference type="Pfam" id="PF01636">
    <property type="entry name" value="APH"/>
    <property type="match status" value="1"/>
</dbReference>
<dbReference type="Proteomes" id="UP000002007">
    <property type="component" value="Chromosome"/>
</dbReference>
<dbReference type="GO" id="GO:0005524">
    <property type="term" value="F:ATP binding"/>
    <property type="evidence" value="ECO:0007669"/>
    <property type="project" value="InterPro"/>
</dbReference>
<dbReference type="PANTHER" id="PTHR21310">
    <property type="entry name" value="AMINOGLYCOSIDE PHOSPHOTRANSFERASE-RELATED-RELATED"/>
    <property type="match status" value="1"/>
</dbReference>
<dbReference type="EMBL" id="CP000910">
    <property type="protein sequence ID" value="ABY25175.1"/>
    <property type="molecule type" value="Genomic_DNA"/>
</dbReference>
<evidence type="ECO:0000313" key="3">
    <source>
        <dbReference type="Proteomes" id="UP000002007"/>
    </source>
</evidence>
<dbReference type="GO" id="GO:0004672">
    <property type="term" value="F:protein kinase activity"/>
    <property type="evidence" value="ECO:0007669"/>
    <property type="project" value="InterPro"/>
</dbReference>
<dbReference type="InterPro" id="IPR011009">
    <property type="entry name" value="Kinase-like_dom_sf"/>
</dbReference>
<name>A9WVF4_RENSM</name>
<dbReference type="CDD" id="cd05155">
    <property type="entry name" value="APH_ChoK_like_1"/>
    <property type="match status" value="1"/>
</dbReference>
<dbReference type="SUPFAM" id="SSF56112">
    <property type="entry name" value="Protein kinase-like (PK-like)"/>
    <property type="match status" value="1"/>
</dbReference>
<accession>A9WVF4</accession>
<dbReference type="Gene3D" id="3.90.1200.10">
    <property type="match status" value="1"/>
</dbReference>
<dbReference type="KEGG" id="rsa:RSal33209_3466"/>
<dbReference type="HOGENOM" id="CLU_074977_0_0_11"/>
<protein>
    <submittedName>
        <fullName evidence="2">Phosphotransferase</fullName>
    </submittedName>
</protein>
<proteinExistence type="predicted"/>
<evidence type="ECO:0000259" key="1">
    <source>
        <dbReference type="PROSITE" id="PS50011"/>
    </source>
</evidence>
<evidence type="ECO:0000313" key="2">
    <source>
        <dbReference type="EMBL" id="ABY25175.1"/>
    </source>
</evidence>
<organism evidence="2 3">
    <name type="scientific">Renibacterium salmoninarum (strain ATCC 33209 / DSM 20767 / JCM 11484 / NBRC 15589 / NCIMB 2235)</name>
    <dbReference type="NCBI Taxonomy" id="288705"/>
    <lineage>
        <taxon>Bacteria</taxon>
        <taxon>Bacillati</taxon>
        <taxon>Actinomycetota</taxon>
        <taxon>Actinomycetes</taxon>
        <taxon>Micrococcales</taxon>
        <taxon>Micrococcaceae</taxon>
        <taxon>Renibacterium</taxon>
    </lineage>
</organism>
<dbReference type="RefSeq" id="WP_012246804.1">
    <property type="nucleotide sequence ID" value="NC_010168.1"/>
</dbReference>
<dbReference type="InterPro" id="IPR051678">
    <property type="entry name" value="AGP_Transferase"/>
</dbReference>
<sequence>MANMPIAEVHIDEALVTQLLRDQHPDLAHLPVDTLSNGWDNVVFRLGHDYVVRLPRREIAVQLIRNEQLFLPLIAELTSLRLPTPLRMGVPSSLFPWPWTIAPWFDGEATILSAPSEHTHLIGPLAEFLTALHRPAVINAPRNPVRGISLQRRDKAFRDRLGSAKFDRSAEISNLWEISLAIPEWDLEPYWLHGDLHPGNILIHEAKLSAVIDFGDLCSGDPAADFAVAWMVFDGADRHEFQRLVTTSTGADAALWARARGWALNFGTLLLTNSDDNPPFKALGSHTIAAALDS</sequence>
<dbReference type="PANTHER" id="PTHR21310:SF42">
    <property type="entry name" value="BIFUNCTIONAL AAC_APH"/>
    <property type="match status" value="1"/>
</dbReference>
<dbReference type="InterPro" id="IPR002575">
    <property type="entry name" value="Aminoglycoside_PTrfase"/>
</dbReference>
<dbReference type="PROSITE" id="PS50011">
    <property type="entry name" value="PROTEIN_KINASE_DOM"/>
    <property type="match status" value="1"/>
</dbReference>